<sequence length="229" mass="23964">MVTDRRGAIAGALAFIGAGALPRPVAAQAGSLFPFTADDGKQVYNYRLPSDLSVEGLPGVVWTGANHPDVILVEYFDYNCPFCRKAEADLDGLLRMNPGLKLGLVNNPILSLGSVQAAKVQQAVLRTAGPAQAYAFHRAVYAKRGPIDGPMSLGVVGEMGLDARAIEAAADLPQVGAVIKRQAELAQSLGFEATPSFSLGNIGILGYPGPDALQKAVADMKRCDRLACG</sequence>
<dbReference type="InterPro" id="IPR001853">
    <property type="entry name" value="DSBA-like_thioredoxin_dom"/>
</dbReference>
<protein>
    <recommendedName>
        <fullName evidence="1">Thioredoxin domain-containing protein</fullName>
    </recommendedName>
</protein>
<proteinExistence type="predicted"/>
<dbReference type="Proteomes" id="UP000290759">
    <property type="component" value="Unassembled WGS sequence"/>
</dbReference>
<dbReference type="InterPro" id="IPR036249">
    <property type="entry name" value="Thioredoxin-like_sf"/>
</dbReference>
<dbReference type="RefSeq" id="WP_129222786.1">
    <property type="nucleotide sequence ID" value="NZ_QYBB01000001.1"/>
</dbReference>
<evidence type="ECO:0000313" key="3">
    <source>
        <dbReference type="Proteomes" id="UP000290759"/>
    </source>
</evidence>
<accession>A0A4Q2UFN3</accession>
<dbReference type="OrthoDB" id="9780147at2"/>
<dbReference type="PROSITE" id="PS51352">
    <property type="entry name" value="THIOREDOXIN_2"/>
    <property type="match status" value="1"/>
</dbReference>
<dbReference type="Gene3D" id="3.40.30.10">
    <property type="entry name" value="Glutaredoxin"/>
    <property type="match status" value="1"/>
</dbReference>
<comment type="caution">
    <text evidence="2">The sequence shown here is derived from an EMBL/GenBank/DDBJ whole genome shotgun (WGS) entry which is preliminary data.</text>
</comment>
<feature type="domain" description="Thioredoxin" evidence="1">
    <location>
        <begin position="24"/>
        <end position="222"/>
    </location>
</feature>
<evidence type="ECO:0000259" key="1">
    <source>
        <dbReference type="PROSITE" id="PS51352"/>
    </source>
</evidence>
<dbReference type="PROSITE" id="PS51318">
    <property type="entry name" value="TAT"/>
    <property type="match status" value="1"/>
</dbReference>
<dbReference type="EMBL" id="QYBB01000001">
    <property type="protein sequence ID" value="RYC33926.1"/>
    <property type="molecule type" value="Genomic_DNA"/>
</dbReference>
<dbReference type="GO" id="GO:0016491">
    <property type="term" value="F:oxidoreductase activity"/>
    <property type="evidence" value="ECO:0007669"/>
    <property type="project" value="InterPro"/>
</dbReference>
<keyword evidence="3" id="KW-1185">Reference proteome</keyword>
<dbReference type="Pfam" id="PF01323">
    <property type="entry name" value="DSBA"/>
    <property type="match status" value="1"/>
</dbReference>
<dbReference type="AlphaFoldDB" id="A0A4Q2UFN3"/>
<name>A0A4Q2UFN3_9HYPH</name>
<gene>
    <name evidence="2" type="ORF">D3273_01360</name>
</gene>
<dbReference type="SUPFAM" id="SSF52833">
    <property type="entry name" value="Thioredoxin-like"/>
    <property type="match status" value="1"/>
</dbReference>
<dbReference type="InterPro" id="IPR006311">
    <property type="entry name" value="TAT_signal"/>
</dbReference>
<evidence type="ECO:0000313" key="2">
    <source>
        <dbReference type="EMBL" id="RYC33926.1"/>
    </source>
</evidence>
<organism evidence="2 3">
    <name type="scientific">Lichenibacterium minor</name>
    <dbReference type="NCBI Taxonomy" id="2316528"/>
    <lineage>
        <taxon>Bacteria</taxon>
        <taxon>Pseudomonadati</taxon>
        <taxon>Pseudomonadota</taxon>
        <taxon>Alphaproteobacteria</taxon>
        <taxon>Hyphomicrobiales</taxon>
        <taxon>Lichenihabitantaceae</taxon>
        <taxon>Lichenibacterium</taxon>
    </lineage>
</organism>
<reference evidence="2 3" key="1">
    <citation type="submission" date="2018-12" db="EMBL/GenBank/DDBJ databases">
        <authorList>
            <person name="Grouzdev D.S."/>
            <person name="Krutkina M.S."/>
        </authorList>
    </citation>
    <scope>NUCLEOTIDE SEQUENCE [LARGE SCALE GENOMIC DNA]</scope>
    <source>
        <strain evidence="2 3">RmlP026</strain>
    </source>
</reference>
<dbReference type="InterPro" id="IPR013766">
    <property type="entry name" value="Thioredoxin_domain"/>
</dbReference>
<reference evidence="2 3" key="2">
    <citation type="submission" date="2019-02" db="EMBL/GenBank/DDBJ databases">
        <title>'Lichenibacterium ramalinii' gen. nov. sp. nov., 'Lichenibacterium minor' gen. nov. sp. nov.</title>
        <authorList>
            <person name="Pankratov T."/>
        </authorList>
    </citation>
    <scope>NUCLEOTIDE SEQUENCE [LARGE SCALE GENOMIC DNA]</scope>
    <source>
        <strain evidence="2 3">RmlP026</strain>
    </source>
</reference>